<reference evidence="1" key="1">
    <citation type="submission" date="2021-02" db="EMBL/GenBank/DDBJ databases">
        <authorList>
            <consortium name="DOE Joint Genome Institute"/>
            <person name="Ahrendt S."/>
            <person name="Looney B.P."/>
            <person name="Miyauchi S."/>
            <person name="Morin E."/>
            <person name="Drula E."/>
            <person name="Courty P.E."/>
            <person name="Chicoki N."/>
            <person name="Fauchery L."/>
            <person name="Kohler A."/>
            <person name="Kuo A."/>
            <person name="Labutti K."/>
            <person name="Pangilinan J."/>
            <person name="Lipzen A."/>
            <person name="Riley R."/>
            <person name="Andreopoulos W."/>
            <person name="He G."/>
            <person name="Johnson J."/>
            <person name="Barry K.W."/>
            <person name="Grigoriev I.V."/>
            <person name="Nagy L."/>
            <person name="Hibbett D."/>
            <person name="Henrissat B."/>
            <person name="Matheny P.B."/>
            <person name="Labbe J."/>
            <person name="Martin F."/>
        </authorList>
    </citation>
    <scope>NUCLEOTIDE SEQUENCE</scope>
    <source>
        <strain evidence="1">FP105234-sp</strain>
    </source>
</reference>
<comment type="caution">
    <text evidence="1">The sequence shown here is derived from an EMBL/GenBank/DDBJ whole genome shotgun (WGS) entry which is preliminary data.</text>
</comment>
<proteinExistence type="predicted"/>
<accession>A0ACB8RK63</accession>
<evidence type="ECO:0000313" key="2">
    <source>
        <dbReference type="Proteomes" id="UP000814033"/>
    </source>
</evidence>
<name>A0ACB8RK63_9AGAM</name>
<evidence type="ECO:0000313" key="1">
    <source>
        <dbReference type="EMBL" id="KAI0044634.1"/>
    </source>
</evidence>
<dbReference type="Proteomes" id="UP000814033">
    <property type="component" value="Unassembled WGS sequence"/>
</dbReference>
<keyword evidence="2" id="KW-1185">Reference proteome</keyword>
<organism evidence="1 2">
    <name type="scientific">Auriscalpium vulgare</name>
    <dbReference type="NCBI Taxonomy" id="40419"/>
    <lineage>
        <taxon>Eukaryota</taxon>
        <taxon>Fungi</taxon>
        <taxon>Dikarya</taxon>
        <taxon>Basidiomycota</taxon>
        <taxon>Agaricomycotina</taxon>
        <taxon>Agaricomycetes</taxon>
        <taxon>Russulales</taxon>
        <taxon>Auriscalpiaceae</taxon>
        <taxon>Auriscalpium</taxon>
    </lineage>
</organism>
<reference evidence="1" key="2">
    <citation type="journal article" date="2022" name="New Phytol.">
        <title>Evolutionary transition to the ectomycorrhizal habit in the genomes of a hyperdiverse lineage of mushroom-forming fungi.</title>
        <authorList>
            <person name="Looney B."/>
            <person name="Miyauchi S."/>
            <person name="Morin E."/>
            <person name="Drula E."/>
            <person name="Courty P.E."/>
            <person name="Kohler A."/>
            <person name="Kuo A."/>
            <person name="LaButti K."/>
            <person name="Pangilinan J."/>
            <person name="Lipzen A."/>
            <person name="Riley R."/>
            <person name="Andreopoulos W."/>
            <person name="He G."/>
            <person name="Johnson J."/>
            <person name="Nolan M."/>
            <person name="Tritt A."/>
            <person name="Barry K.W."/>
            <person name="Grigoriev I.V."/>
            <person name="Nagy L.G."/>
            <person name="Hibbett D."/>
            <person name="Henrissat B."/>
            <person name="Matheny P.B."/>
            <person name="Labbe J."/>
            <person name="Martin F.M."/>
        </authorList>
    </citation>
    <scope>NUCLEOTIDE SEQUENCE</scope>
    <source>
        <strain evidence="1">FP105234-sp</strain>
    </source>
</reference>
<dbReference type="EMBL" id="MU275976">
    <property type="protein sequence ID" value="KAI0044634.1"/>
    <property type="molecule type" value="Genomic_DNA"/>
</dbReference>
<gene>
    <name evidence="1" type="ORF">FA95DRAFT_1681041</name>
</gene>
<sequence length="203" mass="22021">MATKTSRYSSFCGASVEVPSAADLQGVVEEQSEALADLGMAVGGVEASLKENTKVVKGNVVGLNERIMEPVKWLRLKQALLVLISFSLAKAASDTDRCSLVVISIKDFHLLVFQGVYCLQARPPSMKFSTAFFALVLATVVSAGPLEEKRVGSDWERGVGTDWKRGVGTDWKRGLGTDWKREVGPDSERGLGTDWKRDEGVQA</sequence>
<protein>
    <submittedName>
        <fullName evidence="1">Uncharacterized protein</fullName>
    </submittedName>
</protein>